<comment type="caution">
    <text evidence="2">The sequence shown here is derived from an EMBL/GenBank/DDBJ whole genome shotgun (WGS) entry which is preliminary data.</text>
</comment>
<feature type="region of interest" description="Disordered" evidence="1">
    <location>
        <begin position="286"/>
        <end position="316"/>
    </location>
</feature>
<accession>A0A2U3DSX8</accession>
<dbReference type="AlphaFoldDB" id="A0A2U3DSX8"/>
<dbReference type="Proteomes" id="UP000245956">
    <property type="component" value="Unassembled WGS sequence"/>
</dbReference>
<evidence type="ECO:0000313" key="3">
    <source>
        <dbReference type="Proteomes" id="UP000245956"/>
    </source>
</evidence>
<dbReference type="EMBL" id="LCWV01000034">
    <property type="protein sequence ID" value="PWI65352.1"/>
    <property type="molecule type" value="Genomic_DNA"/>
</dbReference>
<protein>
    <submittedName>
        <fullName evidence="2">Uncharacterized protein</fullName>
    </submittedName>
</protein>
<organism evidence="2 3">
    <name type="scientific">Purpureocillium lilacinum</name>
    <name type="common">Paecilomyces lilacinus</name>
    <dbReference type="NCBI Taxonomy" id="33203"/>
    <lineage>
        <taxon>Eukaryota</taxon>
        <taxon>Fungi</taxon>
        <taxon>Dikarya</taxon>
        <taxon>Ascomycota</taxon>
        <taxon>Pezizomycotina</taxon>
        <taxon>Sordariomycetes</taxon>
        <taxon>Hypocreomycetidae</taxon>
        <taxon>Hypocreales</taxon>
        <taxon>Ophiocordycipitaceae</taxon>
        <taxon>Purpureocillium</taxon>
    </lineage>
</organism>
<gene>
    <name evidence="2" type="ORF">PCL_07121</name>
</gene>
<reference evidence="2 3" key="1">
    <citation type="journal article" date="2016" name="Front. Microbiol.">
        <title>Genome and transcriptome sequences reveal the specific parasitism of the nematophagous Purpureocillium lilacinum 36-1.</title>
        <authorList>
            <person name="Xie J."/>
            <person name="Li S."/>
            <person name="Mo C."/>
            <person name="Xiao X."/>
            <person name="Peng D."/>
            <person name="Wang G."/>
            <person name="Xiao Y."/>
        </authorList>
    </citation>
    <scope>NUCLEOTIDE SEQUENCE [LARGE SCALE GENOMIC DNA]</scope>
    <source>
        <strain evidence="2 3">36-1</strain>
    </source>
</reference>
<sequence>MPAVHGPPATGLSLRILGREVKHSEDLGRLDGKYVCWFHAADPSRFRDPSCRQQYDSGEALLKYCGNTLATSMFIEDGPRFDAESRVLMGLAAPHVPGWLTASAWSSIATTLCLTECTDSMRTARRHAKGHDTTTILGLRQRKGILGSLAVYVPLRRRLANANLDGGQGHVGGMRAPSWLVEPMDLPSIAGKGVPQGPTSIDLRPLGIATAKCYIGTQQPHIDPTGPRPRFTVLCILESTCGASHALGPALWHTHAELAASMLVRPQRVRPALARLAPPAVQNAGDVNAKSHHHHHQGTTLGKPHAWNSSGDGKSYHRRSPALLVCCAARSGPR</sequence>
<evidence type="ECO:0000256" key="1">
    <source>
        <dbReference type="SAM" id="MobiDB-lite"/>
    </source>
</evidence>
<name>A0A2U3DSX8_PURLI</name>
<evidence type="ECO:0000313" key="2">
    <source>
        <dbReference type="EMBL" id="PWI65352.1"/>
    </source>
</evidence>
<proteinExistence type="predicted"/>